<feature type="compositionally biased region" description="Low complexity" evidence="5">
    <location>
        <begin position="1256"/>
        <end position="1265"/>
    </location>
</feature>
<proteinExistence type="predicted"/>
<dbReference type="SMART" id="SM00015">
    <property type="entry name" value="IQ"/>
    <property type="match status" value="4"/>
</dbReference>
<feature type="compositionally biased region" description="Polar residues" evidence="5">
    <location>
        <begin position="1266"/>
        <end position="1288"/>
    </location>
</feature>
<evidence type="ECO:0000256" key="5">
    <source>
        <dbReference type="SAM" id="MobiDB-lite"/>
    </source>
</evidence>
<reference evidence="7" key="1">
    <citation type="journal article" date="2014" name="Nat. Genet.">
        <title>Genome and transcriptome of the porcine whipworm Trichuris suis.</title>
        <authorList>
            <person name="Jex A.R."/>
            <person name="Nejsum P."/>
            <person name="Schwarz E.M."/>
            <person name="Hu L."/>
            <person name="Young N.D."/>
            <person name="Hall R.S."/>
            <person name="Korhonen P.K."/>
            <person name="Liao S."/>
            <person name="Thamsborg S."/>
            <person name="Xia J."/>
            <person name="Xu P."/>
            <person name="Wang S."/>
            <person name="Scheerlinck J.P."/>
            <person name="Hofmann A."/>
            <person name="Sternberg P.W."/>
            <person name="Wang J."/>
            <person name="Gasser R.B."/>
        </authorList>
    </citation>
    <scope>NUCLEOTIDE SEQUENCE [LARGE SCALE GENOMIC DNA]</scope>
    <source>
        <strain evidence="7">DCEP-RM93F</strain>
    </source>
</reference>
<sequence length="1672" mass="186471">MAGPYSPTREVAHLELRPFAPPVCLSFGQLMAGHSGDLSFNLLNNEKSPCDFLIQSSDGNKVCLKVCPCAGSIQSNSSAEVSVSWKPTAVGNMRTNLHVRVTSDGDELYDIRSTRYSLRVVLVGSCVMPGERAIHERGSVSIKHKETKIRGKMREEMSGALKENKQRSVDAKYETSQNGMLSRSFIAIRVSAEIGLGAEQMRKQFTENASVEEHIYKRFLNYILMSDLIEEDYPPSEGEIPHVNLKQILSSGHSPSLPKCGKVKMTVRQYTTQRKMNQLRHDAQQLFCSLKQMVYRVFQLVEDKKIVVRQEMDIHVDQGLRQLILNVLLSITPLWLRLGLETVFSEILPVTSNSDVRGVAHFILTRMLNDPLILKRYSVAHVRNVFKNGYKEAISKFFMQKLFALLIFLDHAKSKRIIKSDPCLFYRTSKYKSIREVLILFNKELINADGNVLKILASVGYHPIYEQTWYDEKPSLISNLATDLRDGAMLVRLAGILSGNTNLCSDLRGPPISRLQKVHNVELAIKALLSVGISSNGVDANAIVAGHREKTLGLLWQIICFKLGFPEDPMQSPVFFEIMRLRRHLSRLQNKSELILQLLAVPLTSNMSPSDVFIKWIAAVCSMFDVEVDNLNLSLFDGRALCCLISYYLPFMLARDNIKFETTMCNRGEEFVPYEVLKSNDIRNRSTFLNAVEEMGDVPWLVPFDELVHINGMGVKNEKVLLLCLNSLASSLFALGRQHQAASVIQQAWRRHRSNHIKERAAIVIQRYWRQHGRHVVFVKHVLALGRLSLAARKIQKTWRSYNKRRNHLFTIAPAEVEAVFELSGRTETQDCSHTVSMKLYSAAQLDVQAPSPVTSPALNKNVVSEHMGRNEPHADYLPPDSLRLNQDELVLLLQSYGRRRLALEKYMKELFAACVIQRAWRSYLSRHYARDAVADSWLSRTPTEVAVESPKASSQDGIQEQQIMHVDMLSVYNNENDMNNECKSFELLACLSENVSATIETCSLTSAGTRIEGDPASIQESSSSSNNTSKSSMPSHLTDSNPCKTASEVREDVDISGEVDLLSAFSPELCPSSEVVDELLLCSPAKKSKLAKGGSDVKEYDVEHEIACNGIDNLLKPLSSPVKNIKQNETFNLDISAEGERSGRKGEANDLVSQMDLAHLNPDVASENLVGEFGCLVPEIKNVRDSSESSVTNISEVSYHFDDLPTMSFVTTDFSPAGAPLVQQISRKNETSYSSTKSDGSRDETETSTDDESDTTTTQSENDSATQSDSVTCSSTSLQSVKENRGNSVEVQSALIITDSKSETSPCKGASLLSSEGDVLLPERTLAGETKGSTLGQGKSLSISTPNYSCDLSTFEKSGNRSSELSLGSVNKCDNLYEEIMKAEGGVRADPYELTCPLAGIVPGKSEDLLGQSILQFEDVAKNEQQEKDEILTQTQNDENPLSQVLQEQAKSPEPKCDSQLPLCHLAAPPVPISTPQRAELAVCKLLSCKQLTPVRNILLELHAMSVVSETKCRYLVENNVPKVLYQVIKRLNRGYACMESKTIAVKCLDEIALHERLRASIVDPPEWLTCLSDLLLSSKNGNNELFFTVISVLCRVAHLQKAKVQVHLNKGITERWRKLMQFYANRAASLEKRKGHRVDNFDGSLPGGLLFTRNSCQLNAMNRLLNCYHL</sequence>
<dbReference type="SMART" id="SM00033">
    <property type="entry name" value="CH"/>
    <property type="match status" value="2"/>
</dbReference>
<dbReference type="GO" id="GO:0000278">
    <property type="term" value="P:mitotic cell cycle"/>
    <property type="evidence" value="ECO:0007669"/>
    <property type="project" value="TreeGrafter"/>
</dbReference>
<dbReference type="PANTHER" id="PTHR22706:SF1">
    <property type="entry name" value="ASSEMBLY FACTOR FOR SPINDLE MICROTUBULES"/>
    <property type="match status" value="1"/>
</dbReference>
<dbReference type="GO" id="GO:0051295">
    <property type="term" value="P:establishment of meiotic spindle localization"/>
    <property type="evidence" value="ECO:0007669"/>
    <property type="project" value="TreeGrafter"/>
</dbReference>
<evidence type="ECO:0000256" key="1">
    <source>
        <dbReference type="ARBA" id="ARBA00004496"/>
    </source>
</evidence>
<dbReference type="SUPFAM" id="SSF47576">
    <property type="entry name" value="Calponin-homology domain, CH-domain"/>
    <property type="match status" value="1"/>
</dbReference>
<evidence type="ECO:0000256" key="2">
    <source>
        <dbReference type="ARBA" id="ARBA00022490"/>
    </source>
</evidence>
<evidence type="ECO:0000256" key="4">
    <source>
        <dbReference type="ARBA" id="ARBA00022860"/>
    </source>
</evidence>
<dbReference type="GO" id="GO:0007051">
    <property type="term" value="P:spindle organization"/>
    <property type="evidence" value="ECO:0007669"/>
    <property type="project" value="TreeGrafter"/>
</dbReference>
<dbReference type="GO" id="GO:0005737">
    <property type="term" value="C:cytoplasm"/>
    <property type="evidence" value="ECO:0007669"/>
    <property type="project" value="UniProtKB-SubCell"/>
</dbReference>
<evidence type="ECO:0000259" key="6">
    <source>
        <dbReference type="PROSITE" id="PS50021"/>
    </source>
</evidence>
<dbReference type="InterPro" id="IPR036872">
    <property type="entry name" value="CH_dom_sf"/>
</dbReference>
<dbReference type="Gene3D" id="1.20.5.190">
    <property type="match status" value="1"/>
</dbReference>
<keyword evidence="4" id="KW-0112">Calmodulin-binding</keyword>
<dbReference type="InterPro" id="IPR013783">
    <property type="entry name" value="Ig-like_fold"/>
</dbReference>
<dbReference type="GO" id="GO:0000922">
    <property type="term" value="C:spindle pole"/>
    <property type="evidence" value="ECO:0007669"/>
    <property type="project" value="TreeGrafter"/>
</dbReference>
<feature type="domain" description="Calponin-homology (CH)" evidence="6">
    <location>
        <begin position="432"/>
        <end position="563"/>
    </location>
</feature>
<protein>
    <recommendedName>
        <fullName evidence="6">Calponin-homology (CH) domain-containing protein</fullName>
    </recommendedName>
</protein>
<evidence type="ECO:0000313" key="7">
    <source>
        <dbReference type="EMBL" id="KFD71810.1"/>
    </source>
</evidence>
<accession>A0A085NQR4</accession>
<dbReference type="InterPro" id="IPR001715">
    <property type="entry name" value="CH_dom"/>
</dbReference>
<feature type="compositionally biased region" description="Low complexity" evidence="5">
    <location>
        <begin position="1018"/>
        <end position="1036"/>
    </location>
</feature>
<dbReference type="EMBL" id="KL367480">
    <property type="protein sequence ID" value="KFD71810.1"/>
    <property type="molecule type" value="Genomic_DNA"/>
</dbReference>
<dbReference type="Proteomes" id="UP000030758">
    <property type="component" value="Unassembled WGS sequence"/>
</dbReference>
<feature type="region of interest" description="Disordered" evidence="5">
    <location>
        <begin position="1223"/>
        <end position="1288"/>
    </location>
</feature>
<dbReference type="InterPro" id="IPR051185">
    <property type="entry name" value="ASPM"/>
</dbReference>
<dbReference type="PROSITE" id="PS50021">
    <property type="entry name" value="CH"/>
    <property type="match status" value="1"/>
</dbReference>
<comment type="subcellular location">
    <subcellularLocation>
        <location evidence="1">Cytoplasm</location>
    </subcellularLocation>
</comment>
<dbReference type="CDD" id="cd23767">
    <property type="entry name" value="IQCD"/>
    <property type="match status" value="1"/>
</dbReference>
<evidence type="ECO:0000256" key="3">
    <source>
        <dbReference type="ARBA" id="ARBA00022737"/>
    </source>
</evidence>
<dbReference type="Gene3D" id="1.10.418.10">
    <property type="entry name" value="Calponin-like domain"/>
    <property type="match status" value="2"/>
</dbReference>
<gene>
    <name evidence="7" type="ORF">M514_05626</name>
</gene>
<name>A0A085NQR4_9BILA</name>
<organism evidence="7">
    <name type="scientific">Trichuris suis</name>
    <name type="common">pig whipworm</name>
    <dbReference type="NCBI Taxonomy" id="68888"/>
    <lineage>
        <taxon>Eukaryota</taxon>
        <taxon>Metazoa</taxon>
        <taxon>Ecdysozoa</taxon>
        <taxon>Nematoda</taxon>
        <taxon>Enoplea</taxon>
        <taxon>Dorylaimia</taxon>
        <taxon>Trichinellida</taxon>
        <taxon>Trichuridae</taxon>
        <taxon>Trichuris</taxon>
    </lineage>
</organism>
<dbReference type="Gene3D" id="2.60.40.10">
    <property type="entry name" value="Immunoglobulins"/>
    <property type="match status" value="1"/>
</dbReference>
<dbReference type="GO" id="GO:0005516">
    <property type="term" value="F:calmodulin binding"/>
    <property type="evidence" value="ECO:0007669"/>
    <property type="project" value="UniProtKB-KW"/>
</dbReference>
<feature type="compositionally biased region" description="Polar residues" evidence="5">
    <location>
        <begin position="1224"/>
        <end position="1238"/>
    </location>
</feature>
<feature type="region of interest" description="Disordered" evidence="5">
    <location>
        <begin position="1011"/>
        <end position="1050"/>
    </location>
</feature>
<keyword evidence="3" id="KW-0677">Repeat</keyword>
<dbReference type="Pfam" id="PF00307">
    <property type="entry name" value="CH"/>
    <property type="match status" value="1"/>
</dbReference>
<keyword evidence="2" id="KW-0963">Cytoplasm</keyword>
<dbReference type="PANTHER" id="PTHR22706">
    <property type="entry name" value="ASSEMBLY FACTOR FOR SPINDLE MICROTUBULES"/>
    <property type="match status" value="1"/>
</dbReference>
<dbReference type="CDD" id="cd21223">
    <property type="entry name" value="CH_ASPM_rpt1"/>
    <property type="match status" value="1"/>
</dbReference>
<dbReference type="Pfam" id="PF00612">
    <property type="entry name" value="IQ"/>
    <property type="match status" value="2"/>
</dbReference>
<dbReference type="InterPro" id="IPR000048">
    <property type="entry name" value="IQ_motif_EF-hand-BS"/>
</dbReference>